<dbReference type="Gene3D" id="3.40.50.300">
    <property type="entry name" value="P-loop containing nucleotide triphosphate hydrolases"/>
    <property type="match status" value="1"/>
</dbReference>
<evidence type="ECO:0000256" key="5">
    <source>
        <dbReference type="ARBA" id="ARBA00023134"/>
    </source>
</evidence>
<evidence type="ECO:0000256" key="2">
    <source>
        <dbReference type="ARBA" id="ARBA00022741"/>
    </source>
</evidence>
<dbReference type="InterPro" id="IPR009000">
    <property type="entry name" value="Transl_B-barrel_sf"/>
</dbReference>
<comment type="caution">
    <text evidence="8">The sequence shown here is derived from an EMBL/GenBank/DDBJ whole genome shotgun (WGS) entry which is preliminary data.</text>
</comment>
<dbReference type="InterPro" id="IPR027417">
    <property type="entry name" value="P-loop_NTPase"/>
</dbReference>
<dbReference type="GO" id="GO:0003746">
    <property type="term" value="F:translation elongation factor activity"/>
    <property type="evidence" value="ECO:0007669"/>
    <property type="project" value="UniProtKB-KW"/>
</dbReference>
<evidence type="ECO:0000313" key="9">
    <source>
        <dbReference type="Proteomes" id="UP000289738"/>
    </source>
</evidence>
<protein>
    <submittedName>
        <fullName evidence="8">Uncharacterized protein</fullName>
    </submittedName>
</protein>
<comment type="similarity">
    <text evidence="1">Belongs to the TRAFAC class translation factor GTPase superfamily. Classic translation factor GTPase family. EF-G/EF-2 subfamily.</text>
</comment>
<evidence type="ECO:0000259" key="6">
    <source>
        <dbReference type="Pfam" id="PF03144"/>
    </source>
</evidence>
<dbReference type="GO" id="GO:0005525">
    <property type="term" value="F:GTP binding"/>
    <property type="evidence" value="ECO:0007669"/>
    <property type="project" value="UniProtKB-KW"/>
</dbReference>
<dbReference type="InterPro" id="IPR009022">
    <property type="entry name" value="EFG_III"/>
</dbReference>
<evidence type="ECO:0000256" key="1">
    <source>
        <dbReference type="ARBA" id="ARBA00005870"/>
    </source>
</evidence>
<reference evidence="8 9" key="1">
    <citation type="submission" date="2019-01" db="EMBL/GenBank/DDBJ databases">
        <title>Sequencing of cultivated peanut Arachis hypogaea provides insights into genome evolution and oil improvement.</title>
        <authorList>
            <person name="Chen X."/>
        </authorList>
    </citation>
    <scope>NUCLEOTIDE SEQUENCE [LARGE SCALE GENOMIC DNA]</scope>
    <source>
        <strain evidence="9">cv. Fuhuasheng</strain>
        <tissue evidence="8">Leaves</tissue>
    </source>
</reference>
<evidence type="ECO:0000256" key="3">
    <source>
        <dbReference type="ARBA" id="ARBA00022768"/>
    </source>
</evidence>
<dbReference type="GO" id="GO:0070125">
    <property type="term" value="P:mitochondrial translational elongation"/>
    <property type="evidence" value="ECO:0007669"/>
    <property type="project" value="TreeGrafter"/>
</dbReference>
<keyword evidence="9" id="KW-1185">Reference proteome</keyword>
<keyword evidence="2" id="KW-0547">Nucleotide-binding</keyword>
<keyword evidence="3" id="KW-0251">Elongation factor</keyword>
<keyword evidence="5" id="KW-0342">GTP-binding</keyword>
<evidence type="ECO:0000313" key="8">
    <source>
        <dbReference type="EMBL" id="RYR23692.1"/>
    </source>
</evidence>
<dbReference type="PANTHER" id="PTHR43636">
    <property type="entry name" value="ELONGATION FACTOR G, MITOCHONDRIAL"/>
    <property type="match status" value="1"/>
</dbReference>
<accession>A0A445ABN5</accession>
<feature type="domain" description="Translation elongation factor EFTu-like" evidence="6">
    <location>
        <begin position="97"/>
        <end position="139"/>
    </location>
</feature>
<feature type="domain" description="Elongation Factor G" evidence="7">
    <location>
        <begin position="162"/>
        <end position="227"/>
    </location>
</feature>
<gene>
    <name evidence="8" type="ORF">Ahy_B02g057176</name>
</gene>
<dbReference type="InterPro" id="IPR004161">
    <property type="entry name" value="EFTu-like_2"/>
</dbReference>
<dbReference type="InterPro" id="IPR035647">
    <property type="entry name" value="EFG_III/V"/>
</dbReference>
<dbReference type="InterPro" id="IPR041095">
    <property type="entry name" value="EFG_II"/>
</dbReference>
<dbReference type="Proteomes" id="UP000289738">
    <property type="component" value="Chromosome B02"/>
</dbReference>
<dbReference type="GO" id="GO:0005739">
    <property type="term" value="C:mitochondrion"/>
    <property type="evidence" value="ECO:0007669"/>
    <property type="project" value="TreeGrafter"/>
</dbReference>
<dbReference type="AlphaFoldDB" id="A0A445ABN5"/>
<evidence type="ECO:0000256" key="4">
    <source>
        <dbReference type="ARBA" id="ARBA00022917"/>
    </source>
</evidence>
<sequence>MDMEALEVEKRRELIEAVSEVDDQLAEAFLGDEPISPADLQGVQPLLDGVLNYLPCPIEVSSYALDQTKNEEKVELTGSLDGPLVALAFKLEEGRFGQLTYLRIYEGVIRKGEFIINVNTGKKIKVPRLVRMHSDEIEVRFWIYRDTFTDGSVKYTMTSMNVPEPVMSLAVQPVSKDSGGQKEDPTFRVGLDPESGQTIISGMGELHLDIYVERIRREYKVDATVGKPHVN</sequence>
<dbReference type="EMBL" id="SDMP01000012">
    <property type="protein sequence ID" value="RYR23692.1"/>
    <property type="molecule type" value="Genomic_DNA"/>
</dbReference>
<organism evidence="8 9">
    <name type="scientific">Arachis hypogaea</name>
    <name type="common">Peanut</name>
    <dbReference type="NCBI Taxonomy" id="3818"/>
    <lineage>
        <taxon>Eukaryota</taxon>
        <taxon>Viridiplantae</taxon>
        <taxon>Streptophyta</taxon>
        <taxon>Embryophyta</taxon>
        <taxon>Tracheophyta</taxon>
        <taxon>Spermatophyta</taxon>
        <taxon>Magnoliopsida</taxon>
        <taxon>eudicotyledons</taxon>
        <taxon>Gunneridae</taxon>
        <taxon>Pentapetalae</taxon>
        <taxon>rosids</taxon>
        <taxon>fabids</taxon>
        <taxon>Fabales</taxon>
        <taxon>Fabaceae</taxon>
        <taxon>Papilionoideae</taxon>
        <taxon>50 kb inversion clade</taxon>
        <taxon>dalbergioids sensu lato</taxon>
        <taxon>Dalbergieae</taxon>
        <taxon>Pterocarpus clade</taxon>
        <taxon>Arachis</taxon>
    </lineage>
</organism>
<dbReference type="PANTHER" id="PTHR43636:SF2">
    <property type="entry name" value="ELONGATION FACTOR G, MITOCHONDRIAL"/>
    <property type="match status" value="1"/>
</dbReference>
<evidence type="ECO:0000259" key="7">
    <source>
        <dbReference type="Pfam" id="PF14492"/>
    </source>
</evidence>
<dbReference type="STRING" id="3818.A0A445ABN5"/>
<dbReference type="FunFam" id="2.40.30.10:FF:000022">
    <property type="entry name" value="Elongation factor G, mitochondrial"/>
    <property type="match status" value="1"/>
</dbReference>
<dbReference type="CDD" id="cd16262">
    <property type="entry name" value="EFG_III"/>
    <property type="match status" value="1"/>
</dbReference>
<dbReference type="SUPFAM" id="SSF54980">
    <property type="entry name" value="EF-G C-terminal domain-like"/>
    <property type="match status" value="1"/>
</dbReference>
<dbReference type="Pfam" id="PF03144">
    <property type="entry name" value="GTP_EFTU_D2"/>
    <property type="match status" value="1"/>
</dbReference>
<keyword evidence="4" id="KW-0648">Protein biosynthesis</keyword>
<dbReference type="GO" id="GO:0003924">
    <property type="term" value="F:GTPase activity"/>
    <property type="evidence" value="ECO:0007669"/>
    <property type="project" value="TreeGrafter"/>
</dbReference>
<dbReference type="Gene3D" id="2.40.30.10">
    <property type="entry name" value="Translation factors"/>
    <property type="match status" value="1"/>
</dbReference>
<dbReference type="Gene3D" id="3.30.70.870">
    <property type="entry name" value="Elongation Factor G (Translational Gtpase), domain 3"/>
    <property type="match status" value="1"/>
</dbReference>
<proteinExistence type="inferred from homology"/>
<dbReference type="SUPFAM" id="SSF50447">
    <property type="entry name" value="Translation proteins"/>
    <property type="match status" value="1"/>
</dbReference>
<dbReference type="Pfam" id="PF14492">
    <property type="entry name" value="EFG_III"/>
    <property type="match status" value="1"/>
</dbReference>
<name>A0A445ABN5_ARAHY</name>